<protein>
    <submittedName>
        <fullName evidence="1">Uncharacterized protein</fullName>
    </submittedName>
</protein>
<evidence type="ECO:0000313" key="1">
    <source>
        <dbReference type="EMBL" id="KAH9483395.1"/>
    </source>
</evidence>
<evidence type="ECO:0000313" key="2">
    <source>
        <dbReference type="Proteomes" id="UP000664032"/>
    </source>
</evidence>
<accession>A0ACB8H8A0</accession>
<proteinExistence type="predicted"/>
<dbReference type="Proteomes" id="UP000664032">
    <property type="component" value="Unassembled WGS sequence"/>
</dbReference>
<keyword evidence="2" id="KW-1185">Reference proteome</keyword>
<dbReference type="EMBL" id="JAFIQS020000003">
    <property type="protein sequence ID" value="KAH9483395.1"/>
    <property type="molecule type" value="Genomic_DNA"/>
</dbReference>
<reference evidence="1" key="1">
    <citation type="submission" date="2021-10" db="EMBL/GenBank/DDBJ databases">
        <title>Psilocybe cubensis genome.</title>
        <authorList>
            <person name="Mckernan K.J."/>
            <person name="Crawford S."/>
            <person name="Trippe A."/>
            <person name="Kane L.T."/>
            <person name="Mclaughlin S."/>
        </authorList>
    </citation>
    <scope>NUCLEOTIDE SEQUENCE</scope>
    <source>
        <strain evidence="1">MGC-MH-2018</strain>
    </source>
</reference>
<comment type="caution">
    <text evidence="1">The sequence shown here is derived from an EMBL/GenBank/DDBJ whole genome shotgun (WGS) entry which is preliminary data.</text>
</comment>
<name>A0ACB8H8A0_PSICU</name>
<gene>
    <name evidence="1" type="ORF">JR316_0002861</name>
</gene>
<organism evidence="1 2">
    <name type="scientific">Psilocybe cubensis</name>
    <name type="common">Psychedelic mushroom</name>
    <name type="synonym">Stropharia cubensis</name>
    <dbReference type="NCBI Taxonomy" id="181762"/>
    <lineage>
        <taxon>Eukaryota</taxon>
        <taxon>Fungi</taxon>
        <taxon>Dikarya</taxon>
        <taxon>Basidiomycota</taxon>
        <taxon>Agaricomycotina</taxon>
        <taxon>Agaricomycetes</taxon>
        <taxon>Agaricomycetidae</taxon>
        <taxon>Agaricales</taxon>
        <taxon>Agaricineae</taxon>
        <taxon>Strophariaceae</taxon>
        <taxon>Psilocybe</taxon>
    </lineage>
</organism>
<sequence length="77" mass="8867">MASLGSTTPEPPLLIWLSVLSDNECAVTREHRKYERNTESVNTNTRSTWQRRIRLRLTSTYMHFGIDYLYAGVCVGC</sequence>